<comment type="caution">
    <text evidence="1">The sequence shown here is derived from an EMBL/GenBank/DDBJ whole genome shotgun (WGS) entry which is preliminary data.</text>
</comment>
<reference evidence="1 2" key="1">
    <citation type="journal article" date="2016" name="Nat. Commun.">
        <title>Thousands of microbial genomes shed light on interconnected biogeochemical processes in an aquifer system.</title>
        <authorList>
            <person name="Anantharaman K."/>
            <person name="Brown C.T."/>
            <person name="Hug L.A."/>
            <person name="Sharon I."/>
            <person name="Castelle C.J."/>
            <person name="Probst A.J."/>
            <person name="Thomas B.C."/>
            <person name="Singh A."/>
            <person name="Wilkins M.J."/>
            <person name="Karaoz U."/>
            <person name="Brodie E.L."/>
            <person name="Williams K.H."/>
            <person name="Hubbard S.S."/>
            <person name="Banfield J.F."/>
        </authorList>
    </citation>
    <scope>NUCLEOTIDE SEQUENCE [LARGE SCALE GENOMIC DNA]</scope>
</reference>
<dbReference type="Pfam" id="PF08843">
    <property type="entry name" value="AbiEii"/>
    <property type="match status" value="1"/>
</dbReference>
<gene>
    <name evidence="1" type="ORF">A2561_02980</name>
</gene>
<evidence type="ECO:0000313" key="2">
    <source>
        <dbReference type="Proteomes" id="UP000178935"/>
    </source>
</evidence>
<proteinExistence type="predicted"/>
<protein>
    <recommendedName>
        <fullName evidence="3">Nucleotidyl transferase AbiEii/AbiGii toxin family protein</fullName>
    </recommendedName>
</protein>
<dbReference type="Proteomes" id="UP000178935">
    <property type="component" value="Unassembled WGS sequence"/>
</dbReference>
<sequence>MSKLHFELLDKNQKECLVILTNFTKYGVLGGGTALMLQLAFRKSFDFDIFTPKPISKQFLYKVKEHFKSINITVNTSDELSFISLPQEVKVSFIYYPYKSLHKIIPSDYISVFNWYDIALDKAHTIGRRGVWRDYVDMYFILKSGFSLQEIIKQSVKKFGDSFSEKLFLSQLVYFKDLENFTIEFLDQKYLQKDIEKFLEEQVGRISLK</sequence>
<name>A0A1G2JP22_9BACT</name>
<accession>A0A1G2JP22</accession>
<evidence type="ECO:0000313" key="1">
    <source>
        <dbReference type="EMBL" id="OGZ88703.1"/>
    </source>
</evidence>
<dbReference type="InterPro" id="IPR014942">
    <property type="entry name" value="AbiEii"/>
</dbReference>
<dbReference type="EMBL" id="MHPU01000017">
    <property type="protein sequence ID" value="OGZ88703.1"/>
    <property type="molecule type" value="Genomic_DNA"/>
</dbReference>
<organism evidence="1 2">
    <name type="scientific">Candidatus Staskawiczbacteria bacterium RIFOXYD1_FULL_32_13</name>
    <dbReference type="NCBI Taxonomy" id="1802234"/>
    <lineage>
        <taxon>Bacteria</taxon>
        <taxon>Candidatus Staskawicziibacteriota</taxon>
    </lineage>
</organism>
<evidence type="ECO:0008006" key="3">
    <source>
        <dbReference type="Google" id="ProtNLM"/>
    </source>
</evidence>
<dbReference type="AlphaFoldDB" id="A0A1G2JP22"/>